<comment type="subcellular location">
    <subcellularLocation>
        <location evidence="9">Cell membrane</location>
        <topology evidence="9">Peripheral membrane protein</topology>
    </subcellularLocation>
    <subcellularLocation>
        <location evidence="1">Endomembrane system</location>
        <topology evidence="1">Peripheral membrane protein</topology>
    </subcellularLocation>
</comment>
<sequence>MAVNDLIKLTVVTPYRELVNVKCNLVELNTEDGINGVMYGHTPVIMAIIPGLLRYRVADTYYNAFLSVGYATVHKDEVTVICNAAEWPNEIDVSRAKASYERNRLKFNDSKSSKTVKSHAKHAMRRAKARIHVAEQYGDKPAE</sequence>
<keyword evidence="3 9" id="KW-0813">Transport</keyword>
<dbReference type="PANTHER" id="PTHR13822:SF10">
    <property type="entry name" value="ATP SYNTHASE EPSILON CHAIN, CHLOROPLASTIC"/>
    <property type="match status" value="1"/>
</dbReference>
<evidence type="ECO:0000256" key="8">
    <source>
        <dbReference type="ARBA" id="ARBA00023310"/>
    </source>
</evidence>
<feature type="domain" description="ATP synthase epsilon subunit C-terminal" evidence="11">
    <location>
        <begin position="90"/>
        <end position="135"/>
    </location>
</feature>
<dbReference type="HAMAP" id="MF_00530">
    <property type="entry name" value="ATP_synth_epsil_bac"/>
    <property type="match status" value="1"/>
</dbReference>
<dbReference type="Proteomes" id="UP001220478">
    <property type="component" value="Chromosome"/>
</dbReference>
<evidence type="ECO:0000313" key="14">
    <source>
        <dbReference type="Proteomes" id="UP001220478"/>
    </source>
</evidence>
<evidence type="ECO:0000256" key="3">
    <source>
        <dbReference type="ARBA" id="ARBA00022448"/>
    </source>
</evidence>
<evidence type="ECO:0000259" key="11">
    <source>
        <dbReference type="Pfam" id="PF00401"/>
    </source>
</evidence>
<dbReference type="InterPro" id="IPR020546">
    <property type="entry name" value="ATP_synth_F1_dsu/esu_N"/>
</dbReference>
<evidence type="ECO:0000256" key="6">
    <source>
        <dbReference type="ARBA" id="ARBA00023136"/>
    </source>
</evidence>
<evidence type="ECO:0000256" key="7">
    <source>
        <dbReference type="ARBA" id="ARBA00023196"/>
    </source>
</evidence>
<reference evidence="13 14" key="1">
    <citation type="submission" date="2023-02" db="EMBL/GenBank/DDBJ databases">
        <title>Novel Oscillospiraceae bacterial genomes.</title>
        <authorList>
            <person name="Srinivasan S."/>
            <person name="Austin M.N."/>
            <person name="Fiedler T.L."/>
            <person name="Strenk S.M."/>
            <person name="Agnew K.J."/>
            <person name="Nagana Gowda G.A."/>
            <person name="Raftery D."/>
            <person name="Beamer M.A."/>
            <person name="Achilles S.L."/>
            <person name="Wiesenfeld H.C."/>
            <person name="Fredricks D.N."/>
            <person name="Hillier S.L."/>
        </authorList>
    </citation>
    <scope>NUCLEOTIDE SEQUENCE [LARGE SCALE GENOMIC DNA]</scope>
    <source>
        <strain evidence="13 14">CHIC02 1186E3-8</strain>
    </source>
</reference>
<dbReference type="Pfam" id="PF00401">
    <property type="entry name" value="ATP-synt_DE"/>
    <property type="match status" value="1"/>
</dbReference>
<evidence type="ECO:0000256" key="4">
    <source>
        <dbReference type="ARBA" id="ARBA00022475"/>
    </source>
</evidence>
<dbReference type="InterPro" id="IPR036771">
    <property type="entry name" value="ATPsynth_dsu/esu_N"/>
</dbReference>
<evidence type="ECO:0000259" key="12">
    <source>
        <dbReference type="Pfam" id="PF02823"/>
    </source>
</evidence>
<protein>
    <recommendedName>
        <fullName evidence="9">ATP synthase epsilon chain</fullName>
    </recommendedName>
    <alternativeName>
        <fullName evidence="9">ATP synthase F1 sector epsilon subunit</fullName>
    </alternativeName>
    <alternativeName>
        <fullName evidence="9">F-ATPase epsilon subunit</fullName>
    </alternativeName>
</protein>
<organism evidence="13 14">
    <name type="scientific">Amygdalobacter indicium</name>
    <dbReference type="NCBI Taxonomy" id="3029272"/>
    <lineage>
        <taxon>Bacteria</taxon>
        <taxon>Bacillati</taxon>
        <taxon>Bacillota</taxon>
        <taxon>Clostridia</taxon>
        <taxon>Eubacteriales</taxon>
        <taxon>Oscillospiraceae</taxon>
        <taxon>Amygdalobacter</taxon>
    </lineage>
</organism>
<evidence type="ECO:0000256" key="1">
    <source>
        <dbReference type="ARBA" id="ARBA00004184"/>
    </source>
</evidence>
<comment type="function">
    <text evidence="9">Produces ATP from ADP in the presence of a proton gradient across the membrane.</text>
</comment>
<dbReference type="Gene3D" id="2.60.15.10">
    <property type="entry name" value="F0F1 ATP synthase delta/epsilon subunit, N-terminal"/>
    <property type="match status" value="1"/>
</dbReference>
<evidence type="ECO:0000256" key="2">
    <source>
        <dbReference type="ARBA" id="ARBA00005712"/>
    </source>
</evidence>
<dbReference type="RefSeq" id="WP_315570738.1">
    <property type="nucleotide sequence ID" value="NZ_CP118866.1"/>
</dbReference>
<name>A0ABY8C3X2_9FIRM</name>
<evidence type="ECO:0000313" key="13">
    <source>
        <dbReference type="EMBL" id="WEG35272.1"/>
    </source>
</evidence>
<keyword evidence="5 9" id="KW-0406">Ion transport</keyword>
<evidence type="ECO:0000256" key="5">
    <source>
        <dbReference type="ARBA" id="ARBA00023065"/>
    </source>
</evidence>
<dbReference type="EMBL" id="CP118868">
    <property type="protein sequence ID" value="WEG35272.1"/>
    <property type="molecule type" value="Genomic_DNA"/>
</dbReference>
<evidence type="ECO:0000256" key="9">
    <source>
        <dbReference type="HAMAP-Rule" id="MF_00530"/>
    </source>
</evidence>
<dbReference type="NCBIfam" id="TIGR01216">
    <property type="entry name" value="ATP_synt_epsi"/>
    <property type="match status" value="1"/>
</dbReference>
<dbReference type="InterPro" id="IPR001469">
    <property type="entry name" value="ATP_synth_F1_dsu/esu"/>
</dbReference>
<keyword evidence="6 9" id="KW-0472">Membrane</keyword>
<dbReference type="SUPFAM" id="SSF51344">
    <property type="entry name" value="Epsilon subunit of F1F0-ATP synthase N-terminal domain"/>
    <property type="match status" value="1"/>
</dbReference>
<keyword evidence="7 9" id="KW-0139">CF(1)</keyword>
<dbReference type="InterPro" id="IPR020547">
    <property type="entry name" value="ATP_synth_F1_esu_C"/>
</dbReference>
<dbReference type="CDD" id="cd12152">
    <property type="entry name" value="F1-ATPase_delta"/>
    <property type="match status" value="1"/>
</dbReference>
<dbReference type="Pfam" id="PF02823">
    <property type="entry name" value="ATP-synt_DE_N"/>
    <property type="match status" value="1"/>
</dbReference>
<keyword evidence="8 9" id="KW-0066">ATP synthesis</keyword>
<proteinExistence type="inferred from homology"/>
<keyword evidence="14" id="KW-1185">Reference proteome</keyword>
<dbReference type="PANTHER" id="PTHR13822">
    <property type="entry name" value="ATP SYNTHASE DELTA/EPSILON CHAIN"/>
    <property type="match status" value="1"/>
</dbReference>
<gene>
    <name evidence="9 13" type="primary">atpC</name>
    <name evidence="13" type="ORF">PYS61_04905</name>
</gene>
<keyword evidence="9" id="KW-0375">Hydrogen ion transport</keyword>
<keyword evidence="4 9" id="KW-1003">Cell membrane</keyword>
<comment type="subunit">
    <text evidence="9 10">F-type ATPases have 2 components, CF(1) - the catalytic core - and CF(0) - the membrane proton channel. CF(1) has five subunits: alpha(3), beta(3), gamma(1), delta(1), epsilon(1). CF(0) has three main subunits: a, b and c.</text>
</comment>
<accession>A0ABY8C3X2</accession>
<feature type="domain" description="ATP synthase F1 complex delta/epsilon subunit N-terminal" evidence="12">
    <location>
        <begin position="7"/>
        <end position="85"/>
    </location>
</feature>
<evidence type="ECO:0000256" key="10">
    <source>
        <dbReference type="RuleBase" id="RU003656"/>
    </source>
</evidence>
<comment type="similarity">
    <text evidence="2 9 10">Belongs to the ATPase epsilon chain family.</text>
</comment>